<proteinExistence type="predicted"/>
<evidence type="ECO:0000313" key="2">
    <source>
        <dbReference type="Proteomes" id="UP000371977"/>
    </source>
</evidence>
<dbReference type="Proteomes" id="UP000371977">
    <property type="component" value="Unassembled WGS sequence"/>
</dbReference>
<comment type="caution">
    <text evidence="1">The sequence shown here is derived from an EMBL/GenBank/DDBJ whole genome shotgun (WGS) entry which is preliminary data.</text>
</comment>
<reference evidence="1 2" key="1">
    <citation type="submission" date="2019-01" db="EMBL/GenBank/DDBJ databases">
        <title>Weissella sp. nov., a novel lactic acid bacterium isolated from animal feces.</title>
        <authorList>
            <person name="Wang L.-T."/>
        </authorList>
    </citation>
    <scope>NUCLEOTIDE SEQUENCE [LARGE SCALE GENOMIC DNA]</scope>
    <source>
        <strain evidence="1 2">8H-2</strain>
    </source>
</reference>
<dbReference type="AlphaFoldDB" id="A0A6C2C398"/>
<sequence>MTSKRILKITGTNLYILQIEAADTFVLTGDPVIASPADEILKEPTSKTISAYFPAGIEVVNQLGELPKYLETEAGIGISEKI</sequence>
<gene>
    <name evidence="1" type="ORF">ESZ50_10280</name>
</gene>
<evidence type="ECO:0000313" key="1">
    <source>
        <dbReference type="EMBL" id="TYC48006.1"/>
    </source>
</evidence>
<accession>A0A6C2C398</accession>
<dbReference type="EMBL" id="SDGZ01000025">
    <property type="protein sequence ID" value="TYC48006.1"/>
    <property type="molecule type" value="Genomic_DNA"/>
</dbReference>
<protein>
    <submittedName>
        <fullName evidence="1">Uncharacterized protein</fullName>
    </submittedName>
</protein>
<name>A0A6C2C398_9LACO</name>
<keyword evidence="2" id="KW-1185">Reference proteome</keyword>
<organism evidence="1 2">
    <name type="scientific">Weissella muntiaci</name>
    <dbReference type="NCBI Taxonomy" id="2508881"/>
    <lineage>
        <taxon>Bacteria</taxon>
        <taxon>Bacillati</taxon>
        <taxon>Bacillota</taxon>
        <taxon>Bacilli</taxon>
        <taxon>Lactobacillales</taxon>
        <taxon>Lactobacillaceae</taxon>
        <taxon>Weissella</taxon>
    </lineage>
</organism>
<dbReference type="RefSeq" id="WP_148623683.1">
    <property type="nucleotide sequence ID" value="NZ_SDGZ01000025.1"/>
</dbReference>